<keyword evidence="5" id="KW-0808">Transferase</keyword>
<dbReference type="EMBL" id="UINC01190864">
    <property type="protein sequence ID" value="SVE05222.1"/>
    <property type="molecule type" value="Genomic_DNA"/>
</dbReference>
<accession>A0A383ABY8</accession>
<evidence type="ECO:0000256" key="4">
    <source>
        <dbReference type="ARBA" id="ARBA00022676"/>
    </source>
</evidence>
<dbReference type="GO" id="GO:0005975">
    <property type="term" value="P:carbohydrate metabolic process"/>
    <property type="evidence" value="ECO:0007669"/>
    <property type="project" value="InterPro"/>
</dbReference>
<dbReference type="InterPro" id="IPR027995">
    <property type="entry name" value="Galactosyl_T_N"/>
</dbReference>
<dbReference type="PANTHER" id="PTHR19300:SF57">
    <property type="entry name" value="BETA-1,4-N-ACETYLGALACTOSAMINYLTRANSFERASE"/>
    <property type="match status" value="1"/>
</dbReference>
<evidence type="ECO:0000256" key="8">
    <source>
        <dbReference type="ARBA" id="ARBA00022989"/>
    </source>
</evidence>
<evidence type="ECO:0000259" key="12">
    <source>
        <dbReference type="Pfam" id="PF13733"/>
    </source>
</evidence>
<evidence type="ECO:0000256" key="2">
    <source>
        <dbReference type="ARBA" id="ARBA00004922"/>
    </source>
</evidence>
<keyword evidence="9" id="KW-0472">Membrane</keyword>
<keyword evidence="7" id="KW-0735">Signal-anchor</keyword>
<evidence type="ECO:0000256" key="10">
    <source>
        <dbReference type="ARBA" id="ARBA00023180"/>
    </source>
</evidence>
<keyword evidence="4" id="KW-0328">Glycosyltransferase</keyword>
<dbReference type="GO" id="GO:0016020">
    <property type="term" value="C:membrane"/>
    <property type="evidence" value="ECO:0007669"/>
    <property type="project" value="UniProtKB-SubCell"/>
</dbReference>
<dbReference type="InterPro" id="IPR029044">
    <property type="entry name" value="Nucleotide-diphossugar_trans"/>
</dbReference>
<organism evidence="13">
    <name type="scientific">marine metagenome</name>
    <dbReference type="NCBI Taxonomy" id="408172"/>
    <lineage>
        <taxon>unclassified sequences</taxon>
        <taxon>metagenomes</taxon>
        <taxon>ecological metagenomes</taxon>
    </lineage>
</organism>
<evidence type="ECO:0000313" key="13">
    <source>
        <dbReference type="EMBL" id="SVE05222.1"/>
    </source>
</evidence>
<comment type="pathway">
    <text evidence="2">Protein modification; protein glycosylation.</text>
</comment>
<keyword evidence="8" id="KW-1133">Transmembrane helix</keyword>
<gene>
    <name evidence="13" type="ORF">METZ01_LOCUS458076</name>
</gene>
<evidence type="ECO:0000259" key="11">
    <source>
        <dbReference type="Pfam" id="PF02709"/>
    </source>
</evidence>
<evidence type="ECO:0000256" key="7">
    <source>
        <dbReference type="ARBA" id="ARBA00022968"/>
    </source>
</evidence>
<dbReference type="GO" id="GO:0005794">
    <property type="term" value="C:Golgi apparatus"/>
    <property type="evidence" value="ECO:0007669"/>
    <property type="project" value="TreeGrafter"/>
</dbReference>
<dbReference type="UniPathway" id="UPA00378"/>
<dbReference type="Gene3D" id="3.90.550.10">
    <property type="entry name" value="Spore Coat Polysaccharide Biosynthesis Protein SpsA, Chain A"/>
    <property type="match status" value="1"/>
</dbReference>
<feature type="non-terminal residue" evidence="13">
    <location>
        <position position="245"/>
    </location>
</feature>
<dbReference type="InterPro" id="IPR003859">
    <property type="entry name" value="Galactosyl_T"/>
</dbReference>
<dbReference type="Pfam" id="PF02709">
    <property type="entry name" value="Glyco_transf_7C"/>
    <property type="match status" value="1"/>
</dbReference>
<dbReference type="PRINTS" id="PR02050">
    <property type="entry name" value="B14GALTRFASE"/>
</dbReference>
<feature type="domain" description="Galactosyltransferase N-terminal" evidence="12">
    <location>
        <begin position="17"/>
        <end position="98"/>
    </location>
</feature>
<reference evidence="13" key="1">
    <citation type="submission" date="2018-05" db="EMBL/GenBank/DDBJ databases">
        <authorList>
            <person name="Lanie J.A."/>
            <person name="Ng W.-L."/>
            <person name="Kazmierczak K.M."/>
            <person name="Andrzejewski T.M."/>
            <person name="Davidsen T.M."/>
            <person name="Wayne K.J."/>
            <person name="Tettelin H."/>
            <person name="Glass J.I."/>
            <person name="Rusch D."/>
            <person name="Podicherti R."/>
            <person name="Tsui H.-C.T."/>
            <person name="Winkler M.E."/>
        </authorList>
    </citation>
    <scope>NUCLEOTIDE SEQUENCE</scope>
</reference>
<proteinExistence type="inferred from homology"/>
<feature type="domain" description="Galactosyltransferase C-terminal" evidence="11">
    <location>
        <begin position="136"/>
        <end position="184"/>
    </location>
</feature>
<evidence type="ECO:0000256" key="3">
    <source>
        <dbReference type="ARBA" id="ARBA00005735"/>
    </source>
</evidence>
<dbReference type="PANTHER" id="PTHR19300">
    <property type="entry name" value="BETA-1,4-GALACTOSYLTRANSFERASE"/>
    <property type="match status" value="1"/>
</dbReference>
<evidence type="ECO:0000256" key="9">
    <source>
        <dbReference type="ARBA" id="ARBA00023136"/>
    </source>
</evidence>
<dbReference type="SUPFAM" id="SSF53448">
    <property type="entry name" value="Nucleotide-diphospho-sugar transferases"/>
    <property type="match status" value="1"/>
</dbReference>
<dbReference type="GO" id="GO:0008378">
    <property type="term" value="F:galactosyltransferase activity"/>
    <property type="evidence" value="ECO:0007669"/>
    <property type="project" value="TreeGrafter"/>
</dbReference>
<dbReference type="InterPro" id="IPR027791">
    <property type="entry name" value="Galactosyl_T_C"/>
</dbReference>
<comment type="similarity">
    <text evidence="3">Belongs to the glycosyltransferase 7 family.</text>
</comment>
<evidence type="ECO:0000256" key="5">
    <source>
        <dbReference type="ARBA" id="ARBA00022679"/>
    </source>
</evidence>
<evidence type="ECO:0000256" key="1">
    <source>
        <dbReference type="ARBA" id="ARBA00004606"/>
    </source>
</evidence>
<comment type="subcellular location">
    <subcellularLocation>
        <location evidence="1">Membrane</location>
        <topology evidence="1">Single-pass type II membrane protein</topology>
    </subcellularLocation>
</comment>
<sequence>MDFIKNLMILNQVENYKKKLVICVPYRNREKHYKIFFSHIKNYFAYDKLDKYLNVSVVFTEQNNNKPFNLGKLNNICFEENKNELDYMVINNVDFLPIFADYSYSDNPTVLISQGYDNHPIKPSSKFINKLKQPNIKYIFHGSVLISKKIFESVNGYSNNFWGWGYEDSDMRKRLIINNYEIHYRQGLYQPLLHDNLGWDIAKNTEIIKTPINIKNNEIFKKNWQDKNYYKKDGLSSLKYQKIKE</sequence>
<dbReference type="AlphaFoldDB" id="A0A383ABY8"/>
<name>A0A383ABY8_9ZZZZ</name>
<evidence type="ECO:0000256" key="6">
    <source>
        <dbReference type="ARBA" id="ARBA00022692"/>
    </source>
</evidence>
<protein>
    <recommendedName>
        <fullName evidence="14">Galactosyltransferase C-terminal domain-containing protein</fullName>
    </recommendedName>
</protein>
<keyword evidence="6" id="KW-0812">Transmembrane</keyword>
<evidence type="ECO:0008006" key="14">
    <source>
        <dbReference type="Google" id="ProtNLM"/>
    </source>
</evidence>
<dbReference type="Pfam" id="PF13733">
    <property type="entry name" value="Glyco_transf_7N"/>
    <property type="match status" value="1"/>
</dbReference>
<keyword evidence="10" id="KW-0325">Glycoprotein</keyword>